<organism evidence="1 2">
    <name type="scientific">Roseateles amylovorans</name>
    <dbReference type="NCBI Taxonomy" id="2978473"/>
    <lineage>
        <taxon>Bacteria</taxon>
        <taxon>Pseudomonadati</taxon>
        <taxon>Pseudomonadota</taxon>
        <taxon>Betaproteobacteria</taxon>
        <taxon>Burkholderiales</taxon>
        <taxon>Sphaerotilaceae</taxon>
        <taxon>Roseateles</taxon>
    </lineage>
</organism>
<sequence>MLTDAHCHPHAAAALSVPEGVPAETLVLLPMVITQIDEQFGCVSAITPEGRWVRPEPIFTRQVIGTPQAPASYQYRQAFRCAVAPGMQDDRRPEDHHLVQDLSPPDAAPFGQDEALAHWMARHTDPSVIDAFAGERSVGMVTATPQRLYLQRSTRNRVFVRLAFVDATGTAYDWIVPDVAFSHAVLRIMRDQPDQEAIGERLLAILAGTRLFIAAALTKPNHRFPGVFRGCQPLVGGVHTFPDYRPLFEAAYPVAAAVDIANTANTATAATATTTEAAPE</sequence>
<dbReference type="Proteomes" id="UP001064933">
    <property type="component" value="Chromosome"/>
</dbReference>
<gene>
    <name evidence="1" type="ORF">N4261_13505</name>
</gene>
<reference evidence="1" key="1">
    <citation type="submission" date="2022-10" db="EMBL/GenBank/DDBJ databases">
        <title>Characterization and whole genome sequencing of a new Roseateles species, isolated from fresh water.</title>
        <authorList>
            <person name="Guliayeva D.Y."/>
            <person name="Akhremchuk A.E."/>
            <person name="Sikolenko M.A."/>
            <person name="Valentovich L.N."/>
            <person name="Sidarenka A.V."/>
        </authorList>
    </citation>
    <scope>NUCLEOTIDE SEQUENCE</scope>
    <source>
        <strain evidence="1">BIM B-1768</strain>
    </source>
</reference>
<accession>A0ABY6AS77</accession>
<evidence type="ECO:0000313" key="1">
    <source>
        <dbReference type="EMBL" id="UXH76091.1"/>
    </source>
</evidence>
<dbReference type="EMBL" id="CP104562">
    <property type="protein sequence ID" value="UXH76091.1"/>
    <property type="molecule type" value="Genomic_DNA"/>
</dbReference>
<evidence type="ECO:0000313" key="2">
    <source>
        <dbReference type="Proteomes" id="UP001064933"/>
    </source>
</evidence>
<proteinExistence type="predicted"/>
<keyword evidence="2" id="KW-1185">Reference proteome</keyword>
<name>A0ABY6AS77_9BURK</name>
<dbReference type="RefSeq" id="WP_261755823.1">
    <property type="nucleotide sequence ID" value="NZ_CP104562.2"/>
</dbReference>
<protein>
    <submittedName>
        <fullName evidence="1">Uncharacterized protein</fullName>
    </submittedName>
</protein>